<dbReference type="PANTHER" id="PTHR45700">
    <property type="entry name" value="UBIQUITIN-PROTEIN LIGASE E3C"/>
    <property type="match status" value="1"/>
</dbReference>
<organism evidence="7">
    <name type="scientific">Pinguiococcus pyrenoidosus</name>
    <dbReference type="NCBI Taxonomy" id="172671"/>
    <lineage>
        <taxon>Eukaryota</taxon>
        <taxon>Sar</taxon>
        <taxon>Stramenopiles</taxon>
        <taxon>Ochrophyta</taxon>
        <taxon>Pinguiophyceae</taxon>
        <taxon>Pinguiochrysidales</taxon>
        <taxon>Pinguiochrysidaceae</taxon>
        <taxon>Pinguiococcus</taxon>
    </lineage>
</organism>
<feature type="domain" description="HECT" evidence="6">
    <location>
        <begin position="1"/>
        <end position="234"/>
    </location>
</feature>
<dbReference type="Gene3D" id="3.90.1750.10">
    <property type="entry name" value="Hect, E3 ligase catalytic domains"/>
    <property type="match status" value="1"/>
</dbReference>
<dbReference type="Gene3D" id="3.30.2410.10">
    <property type="entry name" value="Hect, E3 ligase catalytic domain"/>
    <property type="match status" value="1"/>
</dbReference>
<dbReference type="GO" id="GO:0000209">
    <property type="term" value="P:protein polyubiquitination"/>
    <property type="evidence" value="ECO:0007669"/>
    <property type="project" value="InterPro"/>
</dbReference>
<keyword evidence="4 5" id="KW-0833">Ubl conjugation pathway</keyword>
<dbReference type="EMBL" id="HBEA01019574">
    <property type="protein sequence ID" value="CAD8265363.1"/>
    <property type="molecule type" value="Transcribed_RNA"/>
</dbReference>
<sequence length="234" mass="26538">MGHPLSLDDLEGLDPELLHGFRKLLDFEPADAIEELFCLTYQVQWSGLGEEHMVELIPGGKDVPVTGANREDYVEKYMRYMLIDSVKQQFAPFREGFIRVMGSSKVVQLLTAMELEYLVVGEPQLDFHALESNTEYVGFNKDDPFIRQFWSVVHSMDLASQQQLLMFVTGSSKAPVGGLGKLTFRIQRAGPDSNHLPTSHTCFNVLLLPQYETMAKLHDRLHIAIREHQGFGLQ</sequence>
<evidence type="ECO:0000259" key="6">
    <source>
        <dbReference type="PROSITE" id="PS50237"/>
    </source>
</evidence>
<dbReference type="GO" id="GO:0061630">
    <property type="term" value="F:ubiquitin protein ligase activity"/>
    <property type="evidence" value="ECO:0007669"/>
    <property type="project" value="UniProtKB-EC"/>
</dbReference>
<name>A0A7R9UH32_9STRA</name>
<dbReference type="Pfam" id="PF00632">
    <property type="entry name" value="HECT"/>
    <property type="match status" value="1"/>
</dbReference>
<dbReference type="FunFam" id="3.30.2410.10:FF:000003">
    <property type="entry name" value="probable E3 ubiquitin-protein ligase HERC4 isoform X1"/>
    <property type="match status" value="1"/>
</dbReference>
<dbReference type="Gene3D" id="3.30.2160.10">
    <property type="entry name" value="Hect, E3 ligase catalytic domain"/>
    <property type="match status" value="1"/>
</dbReference>
<dbReference type="SUPFAM" id="SSF56204">
    <property type="entry name" value="Hect, E3 ligase catalytic domain"/>
    <property type="match status" value="1"/>
</dbReference>
<dbReference type="PROSITE" id="PS50237">
    <property type="entry name" value="HECT"/>
    <property type="match status" value="1"/>
</dbReference>
<keyword evidence="3" id="KW-0808">Transferase</keyword>
<evidence type="ECO:0000256" key="1">
    <source>
        <dbReference type="ARBA" id="ARBA00000885"/>
    </source>
</evidence>
<feature type="active site" description="Glycyl thioester intermediate" evidence="5">
    <location>
        <position position="202"/>
    </location>
</feature>
<dbReference type="PANTHER" id="PTHR45700:SF8">
    <property type="entry name" value="HECT-TYPE E3 UBIQUITIN TRANSFERASE"/>
    <property type="match status" value="1"/>
</dbReference>
<dbReference type="InterPro" id="IPR035983">
    <property type="entry name" value="Hect_E3_ubiquitin_ligase"/>
</dbReference>
<dbReference type="SMART" id="SM00119">
    <property type="entry name" value="HECTc"/>
    <property type="match status" value="1"/>
</dbReference>
<evidence type="ECO:0000256" key="4">
    <source>
        <dbReference type="ARBA" id="ARBA00022786"/>
    </source>
</evidence>
<evidence type="ECO:0000256" key="3">
    <source>
        <dbReference type="ARBA" id="ARBA00022679"/>
    </source>
</evidence>
<reference evidence="7" key="1">
    <citation type="submission" date="2021-01" db="EMBL/GenBank/DDBJ databases">
        <authorList>
            <person name="Corre E."/>
            <person name="Pelletier E."/>
            <person name="Niang G."/>
            <person name="Scheremetjew M."/>
            <person name="Finn R."/>
            <person name="Kale V."/>
            <person name="Holt S."/>
            <person name="Cochrane G."/>
            <person name="Meng A."/>
            <person name="Brown T."/>
            <person name="Cohen L."/>
        </authorList>
    </citation>
    <scope>NUCLEOTIDE SEQUENCE</scope>
    <source>
        <strain evidence="7">CCMP2078</strain>
    </source>
</reference>
<dbReference type="EC" id="2.3.2.26" evidence="2"/>
<accession>A0A7R9UH32</accession>
<proteinExistence type="predicted"/>
<dbReference type="InterPro" id="IPR000569">
    <property type="entry name" value="HECT_dom"/>
</dbReference>
<protein>
    <recommendedName>
        <fullName evidence="2">HECT-type E3 ubiquitin transferase</fullName>
        <ecNumber evidence="2">2.3.2.26</ecNumber>
    </recommendedName>
</protein>
<dbReference type="InterPro" id="IPR044611">
    <property type="entry name" value="E3A/B/C-like"/>
</dbReference>
<evidence type="ECO:0000313" key="7">
    <source>
        <dbReference type="EMBL" id="CAD8265363.1"/>
    </source>
</evidence>
<gene>
    <name evidence="7" type="ORF">PPYR1160_LOCUS14866</name>
</gene>
<evidence type="ECO:0000256" key="5">
    <source>
        <dbReference type="PROSITE-ProRule" id="PRU00104"/>
    </source>
</evidence>
<comment type="catalytic activity">
    <reaction evidence="1">
        <text>S-ubiquitinyl-[E2 ubiquitin-conjugating enzyme]-L-cysteine + [acceptor protein]-L-lysine = [E2 ubiquitin-conjugating enzyme]-L-cysteine + N(6)-ubiquitinyl-[acceptor protein]-L-lysine.</text>
        <dbReference type="EC" id="2.3.2.26"/>
    </reaction>
</comment>
<dbReference type="AlphaFoldDB" id="A0A7R9UH32"/>
<evidence type="ECO:0000256" key="2">
    <source>
        <dbReference type="ARBA" id="ARBA00012485"/>
    </source>
</evidence>